<reference evidence="2" key="1">
    <citation type="submission" date="2021-01" db="EMBL/GenBank/DDBJ databases">
        <authorList>
            <person name="Corre E."/>
            <person name="Pelletier E."/>
            <person name="Niang G."/>
            <person name="Scheremetjew M."/>
            <person name="Finn R."/>
            <person name="Kale V."/>
            <person name="Holt S."/>
            <person name="Cochrane G."/>
            <person name="Meng A."/>
            <person name="Brown T."/>
            <person name="Cohen L."/>
        </authorList>
    </citation>
    <scope>NUCLEOTIDE SEQUENCE</scope>
    <source>
        <strain evidence="2">CCMP1661</strain>
    </source>
</reference>
<dbReference type="AlphaFoldDB" id="A0A7S2V0P2"/>
<evidence type="ECO:0000256" key="1">
    <source>
        <dbReference type="SAM" id="MobiDB-lite"/>
    </source>
</evidence>
<dbReference type="EMBL" id="HBHR01011039">
    <property type="protein sequence ID" value="CAD9862795.1"/>
    <property type="molecule type" value="Transcribed_RNA"/>
</dbReference>
<organism evidence="2">
    <name type="scientific">Fibrocapsa japonica</name>
    <dbReference type="NCBI Taxonomy" id="94617"/>
    <lineage>
        <taxon>Eukaryota</taxon>
        <taxon>Sar</taxon>
        <taxon>Stramenopiles</taxon>
        <taxon>Ochrophyta</taxon>
        <taxon>Raphidophyceae</taxon>
        <taxon>Chattonellales</taxon>
        <taxon>Chattonellaceae</taxon>
        <taxon>Fibrocapsa</taxon>
    </lineage>
</organism>
<dbReference type="PANTHER" id="PTHR31152:SF1">
    <property type="entry name" value="PLAC8 FAMILY PROTEIN"/>
    <property type="match status" value="1"/>
</dbReference>
<sequence>MACCLTCFSDDPIEGDKYGHYSNTFQLSMKDATCQEPGCCLASCFCPPCAQYIIRQKALEGDMSNYRCCQGYYDEACFKSGSCGESSCPEVCLCFEATFCNSCAVSSTRRLVMDTYLLQSDPCDRRLIRLNNCIQCLTCPCHILAICDPEFRDCAQPVDYCANCFYYSVAACMTTQVNFEIDYQKAKPIGPEAGYDGVGGVPSPPTAVLVEDQSAPNKPLADSMDR</sequence>
<name>A0A7S2V0P2_9STRA</name>
<protein>
    <submittedName>
        <fullName evidence="2">Uncharacterized protein</fullName>
    </submittedName>
</protein>
<accession>A0A7S2V0P2</accession>
<gene>
    <name evidence="2" type="ORF">FJAP1339_LOCUS5327</name>
</gene>
<proteinExistence type="predicted"/>
<feature type="region of interest" description="Disordered" evidence="1">
    <location>
        <begin position="194"/>
        <end position="226"/>
    </location>
</feature>
<evidence type="ECO:0000313" key="2">
    <source>
        <dbReference type="EMBL" id="CAD9862795.1"/>
    </source>
</evidence>
<dbReference type="PANTHER" id="PTHR31152">
    <property type="entry name" value="PLAC8 FAMILY PROTEIN"/>
    <property type="match status" value="1"/>
</dbReference>